<dbReference type="AlphaFoldDB" id="A0AA39PK49"/>
<organism evidence="2 3">
    <name type="scientific">Armillaria luteobubalina</name>
    <dbReference type="NCBI Taxonomy" id="153913"/>
    <lineage>
        <taxon>Eukaryota</taxon>
        <taxon>Fungi</taxon>
        <taxon>Dikarya</taxon>
        <taxon>Basidiomycota</taxon>
        <taxon>Agaricomycotina</taxon>
        <taxon>Agaricomycetes</taxon>
        <taxon>Agaricomycetidae</taxon>
        <taxon>Agaricales</taxon>
        <taxon>Marasmiineae</taxon>
        <taxon>Physalacriaceae</taxon>
        <taxon>Armillaria</taxon>
    </lineage>
</organism>
<gene>
    <name evidence="2" type="ORF">EDD18DRAFT_1361033</name>
</gene>
<evidence type="ECO:0000256" key="1">
    <source>
        <dbReference type="SAM" id="Phobius"/>
    </source>
</evidence>
<keyword evidence="3" id="KW-1185">Reference proteome</keyword>
<keyword evidence="1" id="KW-0472">Membrane</keyword>
<comment type="caution">
    <text evidence="2">The sequence shown here is derived from an EMBL/GenBank/DDBJ whole genome shotgun (WGS) entry which is preliminary data.</text>
</comment>
<dbReference type="EMBL" id="JAUEPU010000051">
    <property type="protein sequence ID" value="KAK0485360.1"/>
    <property type="molecule type" value="Genomic_DNA"/>
</dbReference>
<reference evidence="2" key="1">
    <citation type="submission" date="2023-06" db="EMBL/GenBank/DDBJ databases">
        <authorList>
            <consortium name="Lawrence Berkeley National Laboratory"/>
            <person name="Ahrendt S."/>
            <person name="Sahu N."/>
            <person name="Indic B."/>
            <person name="Wong-Bajracharya J."/>
            <person name="Merenyi Z."/>
            <person name="Ke H.-M."/>
            <person name="Monk M."/>
            <person name="Kocsube S."/>
            <person name="Drula E."/>
            <person name="Lipzen A."/>
            <person name="Balint B."/>
            <person name="Henrissat B."/>
            <person name="Andreopoulos B."/>
            <person name="Martin F.M."/>
            <person name="Harder C.B."/>
            <person name="Rigling D."/>
            <person name="Ford K.L."/>
            <person name="Foster G.D."/>
            <person name="Pangilinan J."/>
            <person name="Papanicolaou A."/>
            <person name="Barry K."/>
            <person name="LaButti K."/>
            <person name="Viragh M."/>
            <person name="Koriabine M."/>
            <person name="Yan M."/>
            <person name="Riley R."/>
            <person name="Champramary S."/>
            <person name="Plett K.L."/>
            <person name="Tsai I.J."/>
            <person name="Slot J."/>
            <person name="Sipos G."/>
            <person name="Plett J."/>
            <person name="Nagy L.G."/>
            <person name="Grigoriev I.V."/>
        </authorList>
    </citation>
    <scope>NUCLEOTIDE SEQUENCE</scope>
    <source>
        <strain evidence="2">HWK02</strain>
    </source>
</reference>
<dbReference type="Proteomes" id="UP001175228">
    <property type="component" value="Unassembled WGS sequence"/>
</dbReference>
<keyword evidence="1" id="KW-0812">Transmembrane</keyword>
<accession>A0AA39PK49</accession>
<evidence type="ECO:0000313" key="3">
    <source>
        <dbReference type="Proteomes" id="UP001175228"/>
    </source>
</evidence>
<feature type="transmembrane region" description="Helical" evidence="1">
    <location>
        <begin position="35"/>
        <end position="60"/>
    </location>
</feature>
<keyword evidence="1" id="KW-1133">Transmembrane helix</keyword>
<sequence length="73" mass="8588">MAMEYYDPYNPQSSAPFESHPFHDKNGQEHLKKLWFYHGLCFVLHTVLACAHILILLVWITHIEHKVVFPIGK</sequence>
<protein>
    <recommendedName>
        <fullName evidence="4">Transmembrane protein</fullName>
    </recommendedName>
</protein>
<evidence type="ECO:0008006" key="4">
    <source>
        <dbReference type="Google" id="ProtNLM"/>
    </source>
</evidence>
<proteinExistence type="predicted"/>
<evidence type="ECO:0000313" key="2">
    <source>
        <dbReference type="EMBL" id="KAK0485360.1"/>
    </source>
</evidence>
<name>A0AA39PK49_9AGAR</name>